<reference evidence="2 3" key="1">
    <citation type="submission" date="2018-11" db="EMBL/GenBank/DDBJ databases">
        <authorList>
            <consortium name="Pathogen Informatics"/>
        </authorList>
    </citation>
    <scope>NUCLEOTIDE SEQUENCE [LARGE SCALE GENOMIC DNA]</scope>
</reference>
<feature type="region of interest" description="Disordered" evidence="1">
    <location>
        <begin position="1"/>
        <end position="21"/>
    </location>
</feature>
<name>A0A3P7LHA5_DIBLA</name>
<sequence>MSLLNDDSSYKLLPSDPTKSQNSCIEKTLKRLAGKKLISGILANSLKQDEPTIAKTYGLPKVHKIGIPLRLVVFLIGAPNYKVYKWLVHQLNTLTKNSEYFIENSKTFLDKLKGIKVSTDEVMASSDVVSLGTSMPLALARGSTEELLQAYTTDVPADALLQLLDLCLETSLSFSELCQQKLKWTPMGSPISGFLVEAAMQKSESIPLSTTET</sequence>
<organism evidence="2 3">
    <name type="scientific">Dibothriocephalus latus</name>
    <name type="common">Fish tapeworm</name>
    <name type="synonym">Diphyllobothrium latum</name>
    <dbReference type="NCBI Taxonomy" id="60516"/>
    <lineage>
        <taxon>Eukaryota</taxon>
        <taxon>Metazoa</taxon>
        <taxon>Spiralia</taxon>
        <taxon>Lophotrochozoa</taxon>
        <taxon>Platyhelminthes</taxon>
        <taxon>Cestoda</taxon>
        <taxon>Eucestoda</taxon>
        <taxon>Diphyllobothriidea</taxon>
        <taxon>Diphyllobothriidae</taxon>
        <taxon>Dibothriocephalus</taxon>
    </lineage>
</organism>
<dbReference type="OrthoDB" id="10029313at2759"/>
<protein>
    <submittedName>
        <fullName evidence="2">Uncharacterized protein</fullName>
    </submittedName>
</protein>
<evidence type="ECO:0000313" key="2">
    <source>
        <dbReference type="EMBL" id="VDN12780.1"/>
    </source>
</evidence>
<keyword evidence="3" id="KW-1185">Reference proteome</keyword>
<evidence type="ECO:0000256" key="1">
    <source>
        <dbReference type="SAM" id="MobiDB-lite"/>
    </source>
</evidence>
<dbReference type="PANTHER" id="PTHR21301:SF10">
    <property type="entry name" value="REVERSE TRANSCRIPTASE DOMAIN-CONTAINING PROTEIN"/>
    <property type="match status" value="1"/>
</dbReference>
<gene>
    <name evidence="2" type="ORF">DILT_LOCUS8611</name>
</gene>
<dbReference type="AlphaFoldDB" id="A0A3P7LHA5"/>
<proteinExistence type="predicted"/>
<dbReference type="PANTHER" id="PTHR21301">
    <property type="entry name" value="REVERSE TRANSCRIPTASE"/>
    <property type="match status" value="1"/>
</dbReference>
<evidence type="ECO:0000313" key="3">
    <source>
        <dbReference type="Proteomes" id="UP000281553"/>
    </source>
</evidence>
<dbReference type="Proteomes" id="UP000281553">
    <property type="component" value="Unassembled WGS sequence"/>
</dbReference>
<dbReference type="EMBL" id="UYRU01054720">
    <property type="protein sequence ID" value="VDN12780.1"/>
    <property type="molecule type" value="Genomic_DNA"/>
</dbReference>
<accession>A0A3P7LHA5</accession>